<dbReference type="OrthoDB" id="1917367at2759"/>
<reference evidence="2" key="1">
    <citation type="submission" date="2018-05" db="EMBL/GenBank/DDBJ databases">
        <title>Draft genome of Mucuna pruriens seed.</title>
        <authorList>
            <person name="Nnadi N.E."/>
            <person name="Vos R."/>
            <person name="Hasami M.H."/>
            <person name="Devisetty U.K."/>
            <person name="Aguiy J.C."/>
        </authorList>
    </citation>
    <scope>NUCLEOTIDE SEQUENCE [LARGE SCALE GENOMIC DNA]</scope>
    <source>
        <strain evidence="2">JCA_2017</strain>
    </source>
</reference>
<dbReference type="EMBL" id="QJKJ01004054">
    <property type="protein sequence ID" value="RDX95731.1"/>
    <property type="molecule type" value="Genomic_DNA"/>
</dbReference>
<comment type="caution">
    <text evidence="2">The sequence shown here is derived from an EMBL/GenBank/DDBJ whole genome shotgun (WGS) entry which is preliminary data.</text>
</comment>
<evidence type="ECO:0000313" key="3">
    <source>
        <dbReference type="Proteomes" id="UP000257109"/>
    </source>
</evidence>
<feature type="domain" description="Retroviral polymerase SH3-like" evidence="1">
    <location>
        <begin position="234"/>
        <end position="294"/>
    </location>
</feature>
<dbReference type="AlphaFoldDB" id="A0A371GYY8"/>
<dbReference type="Proteomes" id="UP000257109">
    <property type="component" value="Unassembled WGS sequence"/>
</dbReference>
<protein>
    <recommendedName>
        <fullName evidence="1">Retroviral polymerase SH3-like domain-containing protein</fullName>
    </recommendedName>
</protein>
<organism evidence="2 3">
    <name type="scientific">Mucuna pruriens</name>
    <name type="common">Velvet bean</name>
    <name type="synonym">Dolichos pruriens</name>
    <dbReference type="NCBI Taxonomy" id="157652"/>
    <lineage>
        <taxon>Eukaryota</taxon>
        <taxon>Viridiplantae</taxon>
        <taxon>Streptophyta</taxon>
        <taxon>Embryophyta</taxon>
        <taxon>Tracheophyta</taxon>
        <taxon>Spermatophyta</taxon>
        <taxon>Magnoliopsida</taxon>
        <taxon>eudicotyledons</taxon>
        <taxon>Gunneridae</taxon>
        <taxon>Pentapetalae</taxon>
        <taxon>rosids</taxon>
        <taxon>fabids</taxon>
        <taxon>Fabales</taxon>
        <taxon>Fabaceae</taxon>
        <taxon>Papilionoideae</taxon>
        <taxon>50 kb inversion clade</taxon>
        <taxon>NPAAA clade</taxon>
        <taxon>indigoferoid/millettioid clade</taxon>
        <taxon>Phaseoleae</taxon>
        <taxon>Mucuna</taxon>
    </lineage>
</organism>
<dbReference type="InterPro" id="IPR057670">
    <property type="entry name" value="SH3_retrovirus"/>
</dbReference>
<feature type="non-terminal residue" evidence="2">
    <location>
        <position position="1"/>
    </location>
</feature>
<sequence>MENTTRIANDQGIPRIPTTRIMEKIKFLNELVDIKAQLICGKEEINCLRALLNSTSKPLGSCALTMKDRMTTFPSYFTSYFKLSKKQLITIANEDHVPIKCPTPILSLHNVLHVPKLELTMGRTIGVAKEQGRLYYLQYTKIGNNTNKKDLPSNQRATSKTWVVSQIWLYHKHLRHLPFRLLKTMFPYLFTTEFVESFKLSTHVLNGISPIKHMLSFFPSSPLMLSLPSCVFWCVAFVHSHNPHHGKLDPRAIKCVFISYPSNKNGFKCYHPLSRQVFVSMDVTFHETQSFFVSPPLQGESYIEVEPVIELESMSEPVIESLSFPTQDVQAQEVTKPSLVPQQVQLSKLKVSILKNLIEDVTNDMPIALRKGKRSCVEYPISQFMCTDHLFIQHQSFIIVIDTIKKPTSV</sequence>
<accession>A0A371GYY8</accession>
<dbReference type="Pfam" id="PF25597">
    <property type="entry name" value="SH3_retrovirus"/>
    <property type="match status" value="1"/>
</dbReference>
<gene>
    <name evidence="2" type="ORF">CR513_21700</name>
</gene>
<name>A0A371GYY8_MUCPR</name>
<evidence type="ECO:0000313" key="2">
    <source>
        <dbReference type="EMBL" id="RDX95731.1"/>
    </source>
</evidence>
<proteinExistence type="predicted"/>
<keyword evidence="3" id="KW-1185">Reference proteome</keyword>
<evidence type="ECO:0000259" key="1">
    <source>
        <dbReference type="Pfam" id="PF25597"/>
    </source>
</evidence>